<dbReference type="EMBL" id="JAULSX010000007">
    <property type="protein sequence ID" value="KAK3488179.1"/>
    <property type="molecule type" value="Genomic_DNA"/>
</dbReference>
<gene>
    <name evidence="1" type="ORF">B0T23DRAFT_224005</name>
</gene>
<protein>
    <submittedName>
        <fullName evidence="1">Uncharacterized protein</fullName>
    </submittedName>
</protein>
<evidence type="ECO:0000313" key="1">
    <source>
        <dbReference type="EMBL" id="KAK3488179.1"/>
    </source>
</evidence>
<organism evidence="1 2">
    <name type="scientific">Neurospora hispaniola</name>
    <dbReference type="NCBI Taxonomy" id="588809"/>
    <lineage>
        <taxon>Eukaryota</taxon>
        <taxon>Fungi</taxon>
        <taxon>Dikarya</taxon>
        <taxon>Ascomycota</taxon>
        <taxon>Pezizomycotina</taxon>
        <taxon>Sordariomycetes</taxon>
        <taxon>Sordariomycetidae</taxon>
        <taxon>Sordariales</taxon>
        <taxon>Sordariaceae</taxon>
        <taxon>Neurospora</taxon>
    </lineage>
</organism>
<dbReference type="AlphaFoldDB" id="A0AAJ0I2Z5"/>
<name>A0AAJ0I2Z5_9PEZI</name>
<sequence>MLFKMLPGQRYLRLTRPKVLEVPANHCGQFLLDSSQAISAWKLSRTPLGRKPSFLLTPAMDGTTNFVPYMTGYQCLLDYLPTVGTGTGFAEDVTTFFGHCSGEGRDYEIQLAETGLSVSASRHMLVSRECVDPTQVSRTPNGPNIATIAVGTLSSTMCDNTRHYTLSVQCSLARSCEPRNCQPKLIPDSPPAYPQSYAAFVMIEDLGSSLKRSSSRSQWSRGIPRGWQ</sequence>
<dbReference type="GeneID" id="87871402"/>
<proteinExistence type="predicted"/>
<dbReference type="RefSeq" id="XP_062690306.1">
    <property type="nucleotide sequence ID" value="XM_062833780.1"/>
</dbReference>
<keyword evidence="2" id="KW-1185">Reference proteome</keyword>
<evidence type="ECO:0000313" key="2">
    <source>
        <dbReference type="Proteomes" id="UP001285908"/>
    </source>
</evidence>
<accession>A0AAJ0I2Z5</accession>
<comment type="caution">
    <text evidence="1">The sequence shown here is derived from an EMBL/GenBank/DDBJ whole genome shotgun (WGS) entry which is preliminary data.</text>
</comment>
<dbReference type="Proteomes" id="UP001285908">
    <property type="component" value="Unassembled WGS sequence"/>
</dbReference>
<reference evidence="1 2" key="1">
    <citation type="journal article" date="2023" name="Mol. Phylogenet. Evol.">
        <title>Genome-scale phylogeny and comparative genomics of the fungal order Sordariales.</title>
        <authorList>
            <person name="Hensen N."/>
            <person name="Bonometti L."/>
            <person name="Westerberg I."/>
            <person name="Brannstrom I.O."/>
            <person name="Guillou S."/>
            <person name="Cros-Aarteil S."/>
            <person name="Calhoun S."/>
            <person name="Haridas S."/>
            <person name="Kuo A."/>
            <person name="Mondo S."/>
            <person name="Pangilinan J."/>
            <person name="Riley R."/>
            <person name="LaButti K."/>
            <person name="Andreopoulos B."/>
            <person name="Lipzen A."/>
            <person name="Chen C."/>
            <person name="Yan M."/>
            <person name="Daum C."/>
            <person name="Ng V."/>
            <person name="Clum A."/>
            <person name="Steindorff A."/>
            <person name="Ohm R.A."/>
            <person name="Martin F."/>
            <person name="Silar P."/>
            <person name="Natvig D.O."/>
            <person name="Lalanne C."/>
            <person name="Gautier V."/>
            <person name="Ament-Velasquez S.L."/>
            <person name="Kruys A."/>
            <person name="Hutchinson M.I."/>
            <person name="Powell A.J."/>
            <person name="Barry K."/>
            <person name="Miller A.N."/>
            <person name="Grigoriev I.V."/>
            <person name="Debuchy R."/>
            <person name="Gladieux P."/>
            <person name="Hiltunen Thoren M."/>
            <person name="Johannesson H."/>
        </authorList>
    </citation>
    <scope>NUCLEOTIDE SEQUENCE [LARGE SCALE GENOMIC DNA]</scope>
    <source>
        <strain evidence="1 2">FGSC 10403</strain>
    </source>
</reference>